<proteinExistence type="predicted"/>
<dbReference type="AlphaFoldDB" id="A0A5N5VZE8"/>
<reference evidence="2 3" key="1">
    <citation type="journal article" date="2019" name="Microb. Cell Fact.">
        <title>Exploring novel herbicidin analogues by transcriptional regulator overexpression and MS/MS molecular networking.</title>
        <authorList>
            <person name="Shi Y."/>
            <person name="Gu R."/>
            <person name="Li Y."/>
            <person name="Wang X."/>
            <person name="Ren W."/>
            <person name="Li X."/>
            <person name="Wang L."/>
            <person name="Xie Y."/>
            <person name="Hong B."/>
        </authorList>
    </citation>
    <scope>NUCLEOTIDE SEQUENCE [LARGE SCALE GENOMIC DNA]</scope>
    <source>
        <strain evidence="2 3">US-43</strain>
    </source>
</reference>
<accession>A0A5N5VZE8</accession>
<evidence type="ECO:0000313" key="3">
    <source>
        <dbReference type="Proteomes" id="UP000327000"/>
    </source>
</evidence>
<organism evidence="2 3">
    <name type="scientific">Streptomyces mobaraensis</name>
    <name type="common">Streptoverticillium mobaraense</name>
    <dbReference type="NCBI Taxonomy" id="35621"/>
    <lineage>
        <taxon>Bacteria</taxon>
        <taxon>Bacillati</taxon>
        <taxon>Actinomycetota</taxon>
        <taxon>Actinomycetes</taxon>
        <taxon>Kitasatosporales</taxon>
        <taxon>Streptomycetaceae</taxon>
        <taxon>Streptomyces</taxon>
    </lineage>
</organism>
<protein>
    <submittedName>
        <fullName evidence="2">ASCH domain-containing protein</fullName>
    </submittedName>
</protein>
<dbReference type="InterPro" id="IPR015947">
    <property type="entry name" value="PUA-like_sf"/>
</dbReference>
<dbReference type="SUPFAM" id="SSF88697">
    <property type="entry name" value="PUA domain-like"/>
    <property type="match status" value="1"/>
</dbReference>
<name>A0A5N5VZE8_STRMB</name>
<dbReference type="EMBL" id="VOKX01000132">
    <property type="protein sequence ID" value="KAB7833551.1"/>
    <property type="molecule type" value="Genomic_DNA"/>
</dbReference>
<dbReference type="OrthoDB" id="359066at2"/>
<feature type="domain" description="ASCH" evidence="1">
    <location>
        <begin position="4"/>
        <end position="92"/>
    </location>
</feature>
<keyword evidence="3" id="KW-1185">Reference proteome</keyword>
<dbReference type="InterPro" id="IPR007374">
    <property type="entry name" value="ASCH_domain"/>
</dbReference>
<evidence type="ECO:0000313" key="2">
    <source>
        <dbReference type="EMBL" id="KAB7833551.1"/>
    </source>
</evidence>
<dbReference type="RefSeq" id="WP_152266105.1">
    <property type="nucleotide sequence ID" value="NZ_VOKX01000132.1"/>
</dbReference>
<gene>
    <name evidence="2" type="ORF">FRZ00_33445</name>
</gene>
<dbReference type="Pfam" id="PF04266">
    <property type="entry name" value="ASCH"/>
    <property type="match status" value="1"/>
</dbReference>
<comment type="caution">
    <text evidence="2">The sequence shown here is derived from an EMBL/GenBank/DDBJ whole genome shotgun (WGS) entry which is preliminary data.</text>
</comment>
<evidence type="ECO:0000259" key="1">
    <source>
        <dbReference type="Pfam" id="PF04266"/>
    </source>
</evidence>
<dbReference type="Gene3D" id="2.30.130.30">
    <property type="entry name" value="Hypothetical protein"/>
    <property type="match status" value="1"/>
</dbReference>
<dbReference type="Proteomes" id="UP000327000">
    <property type="component" value="Unassembled WGS sequence"/>
</dbReference>
<sequence>MRALTIRQPWAAAITHADKRVENRTWGTRYRGPLLIHAAKTVNTSALRHDPLAAVVRGLQLDLGAVVAVAQVVDCHEPDGECTPWSMTGQHHLVLDDVTALAEPVPWTGALGLWVPPPGLLERVRVQLTVAAARLLEVQAPDGQEGAR</sequence>